<accession>A0AA94F470</accession>
<dbReference type="PANTHER" id="PTHR39337:SF1">
    <property type="entry name" value="BLR5642 PROTEIN"/>
    <property type="match status" value="1"/>
</dbReference>
<dbReference type="Pfam" id="PF04343">
    <property type="entry name" value="DUF488"/>
    <property type="match status" value="1"/>
</dbReference>
<dbReference type="InterPro" id="IPR014519">
    <property type="entry name" value="UCP024492"/>
</dbReference>
<dbReference type="PANTHER" id="PTHR39337">
    <property type="entry name" value="BLR5642 PROTEIN"/>
    <property type="match status" value="1"/>
</dbReference>
<sequence>MTFCIYTIGYGNRSISEFIQILKDNQIQVVVDVRSVPYSRYRPAFNSNTLEKHLADFGISYMFKGNELGGLPKDPNLQTDNLPDYEKIRKTLHYQQGLTDLECGSELGYRIALLCACLHHKDCHRNKLIGIDLAKRGIVVMHIHKTGTIEAQTSLDFL</sequence>
<dbReference type="PIRSF" id="PIRSF024492">
    <property type="entry name" value="UCP024492"/>
    <property type="match status" value="1"/>
</dbReference>
<comment type="caution">
    <text evidence="1">The sequence shown here is derived from an EMBL/GenBank/DDBJ whole genome shotgun (WGS) entry which is preliminary data.</text>
</comment>
<protein>
    <submittedName>
        <fullName evidence="1">DUF488 domain-containing protein</fullName>
    </submittedName>
</protein>
<evidence type="ECO:0000313" key="1">
    <source>
        <dbReference type="EMBL" id="RVU87952.1"/>
    </source>
</evidence>
<proteinExistence type="predicted"/>
<dbReference type="AlphaFoldDB" id="A0AA94F470"/>
<name>A0AA94F470_9FLAO</name>
<gene>
    <name evidence="1" type="ORF">EJB19_06960</name>
</gene>
<reference evidence="1" key="1">
    <citation type="submission" date="2018-12" db="EMBL/GenBank/DDBJ databases">
        <title>Draft genome sequence of Flaovobacterium columnare BGFS27 isolated from channel catfish in Alabama.</title>
        <authorList>
            <person name="Cai W."/>
            <person name="Arias C."/>
        </authorList>
    </citation>
    <scope>NUCLEOTIDE SEQUENCE [LARGE SCALE GENOMIC DNA]</scope>
    <source>
        <strain evidence="1">BGFS27</strain>
    </source>
</reference>
<organism evidence="1">
    <name type="scientific">Flavobacterium columnare</name>
    <dbReference type="NCBI Taxonomy" id="996"/>
    <lineage>
        <taxon>Bacteria</taxon>
        <taxon>Pseudomonadati</taxon>
        <taxon>Bacteroidota</taxon>
        <taxon>Flavobacteriia</taxon>
        <taxon>Flavobacteriales</taxon>
        <taxon>Flavobacteriaceae</taxon>
        <taxon>Flavobacterium</taxon>
    </lineage>
</organism>
<dbReference type="RefSeq" id="WP_127821976.1">
    <property type="nucleotide sequence ID" value="NZ_RWGX02000016.1"/>
</dbReference>
<dbReference type="InterPro" id="IPR007438">
    <property type="entry name" value="DUF488"/>
</dbReference>
<dbReference type="EMBL" id="RWGX01000004">
    <property type="protein sequence ID" value="RVU87952.1"/>
    <property type="molecule type" value="Genomic_DNA"/>
</dbReference>